<accession>A0ABS5BWE6</accession>
<protein>
    <submittedName>
        <fullName evidence="2">Uncharacterized protein</fullName>
    </submittedName>
</protein>
<dbReference type="RefSeq" id="WP_210657702.1">
    <property type="nucleotide sequence ID" value="NZ_JAGKQQ010000001.1"/>
</dbReference>
<reference evidence="2 3" key="1">
    <citation type="submission" date="2021-04" db="EMBL/GenBank/DDBJ databases">
        <authorList>
            <person name="Ivanova A."/>
        </authorList>
    </citation>
    <scope>NUCLEOTIDE SEQUENCE [LARGE SCALE GENOMIC DNA]</scope>
    <source>
        <strain evidence="2 3">G18</strain>
    </source>
</reference>
<evidence type="ECO:0000313" key="3">
    <source>
        <dbReference type="Proteomes" id="UP000676565"/>
    </source>
</evidence>
<feature type="region of interest" description="Disordered" evidence="1">
    <location>
        <begin position="232"/>
        <end position="336"/>
    </location>
</feature>
<feature type="compositionally biased region" description="Polar residues" evidence="1">
    <location>
        <begin position="325"/>
        <end position="336"/>
    </location>
</feature>
<name>A0ABS5BWE6_9BACT</name>
<dbReference type="EMBL" id="JAGKQQ010000001">
    <property type="protein sequence ID" value="MBP3958059.1"/>
    <property type="molecule type" value="Genomic_DNA"/>
</dbReference>
<keyword evidence="3" id="KW-1185">Reference proteome</keyword>
<evidence type="ECO:0000313" key="2">
    <source>
        <dbReference type="EMBL" id="MBP3958059.1"/>
    </source>
</evidence>
<evidence type="ECO:0000256" key="1">
    <source>
        <dbReference type="SAM" id="MobiDB-lite"/>
    </source>
</evidence>
<dbReference type="Proteomes" id="UP000676565">
    <property type="component" value="Unassembled WGS sequence"/>
</dbReference>
<gene>
    <name evidence="2" type="ORF">J8F10_22625</name>
</gene>
<organism evidence="2 3">
    <name type="scientific">Gemmata palustris</name>
    <dbReference type="NCBI Taxonomy" id="2822762"/>
    <lineage>
        <taxon>Bacteria</taxon>
        <taxon>Pseudomonadati</taxon>
        <taxon>Planctomycetota</taxon>
        <taxon>Planctomycetia</taxon>
        <taxon>Gemmatales</taxon>
        <taxon>Gemmataceae</taxon>
        <taxon>Gemmata</taxon>
    </lineage>
</organism>
<sequence>MLGEPEPVREALEKFTPGPDDDVYPIIEIAWQSGVLPKKGFDLVLDRHGICSAITMVSGSDLGSNPELREYCVGRLAAALHAQQLTERLKGDLAGRDLPVPDSASVSQLVNAHPELFADDAYHIDTSHLSSVVQMSTYLPAGPALNHARELCVYGRKLAPNLQGNNDAPFEENYDDYLAYLNVLGEKVEEGLARFAAKAEREAAEGATYAAQVYVNLLLRANRVDEALQGRQEVPARGRRPQLDLPRCERTGAAPATSPHWPKPPKPVMTPSASSRGSSPPRVVTPVPGLTISRARPGAGPAPPGRLSPGQSRDFAPGITRAITKHSSTAPRTCPT</sequence>
<comment type="caution">
    <text evidence="2">The sequence shown here is derived from an EMBL/GenBank/DDBJ whole genome shotgun (WGS) entry which is preliminary data.</text>
</comment>
<feature type="compositionally biased region" description="Low complexity" evidence="1">
    <location>
        <begin position="270"/>
        <end position="299"/>
    </location>
</feature>
<proteinExistence type="predicted"/>